<evidence type="ECO:0000256" key="1">
    <source>
        <dbReference type="ARBA" id="ARBA00004141"/>
    </source>
</evidence>
<keyword evidence="5 6" id="KW-0472">Membrane</keyword>
<dbReference type="InterPro" id="IPR051598">
    <property type="entry name" value="TSUP/Inactive_protease-like"/>
</dbReference>
<feature type="transmembrane region" description="Helical" evidence="6">
    <location>
        <begin position="68"/>
        <end position="88"/>
    </location>
</feature>
<keyword evidence="4 6" id="KW-1133">Transmembrane helix</keyword>
<dbReference type="Proteomes" id="UP000671913">
    <property type="component" value="Chromosome"/>
</dbReference>
<evidence type="ECO:0000313" key="7">
    <source>
        <dbReference type="EMBL" id="QSZ26741.1"/>
    </source>
</evidence>
<evidence type="ECO:0000256" key="6">
    <source>
        <dbReference type="RuleBase" id="RU363041"/>
    </source>
</evidence>
<reference evidence="7" key="1">
    <citation type="submission" date="2020-08" db="EMBL/GenBank/DDBJ databases">
        <title>Genomic insights into the carbon and energy metabolism of the first obligate autotrophic acetogenic bacterium Aceticella autotrophica gen. nov., sp. nov.</title>
        <authorList>
            <person name="Toshchakov S.V."/>
            <person name="Elcheninov A.G."/>
            <person name="Kublanov I.V."/>
            <person name="Frolov E.N."/>
            <person name="Lebedinsky A.V."/>
        </authorList>
    </citation>
    <scope>NUCLEOTIDE SEQUENCE</scope>
    <source>
        <strain evidence="7">3443-3Ac</strain>
    </source>
</reference>
<dbReference type="AlphaFoldDB" id="A0A975G9Y6"/>
<evidence type="ECO:0000256" key="2">
    <source>
        <dbReference type="ARBA" id="ARBA00009142"/>
    </source>
</evidence>
<proteinExistence type="inferred from homology"/>
<keyword evidence="8" id="KW-1185">Reference proteome</keyword>
<keyword evidence="6" id="KW-1003">Cell membrane</keyword>
<accession>A0A975G9Y6</accession>
<comment type="similarity">
    <text evidence="2 6">Belongs to the 4-toluene sulfonate uptake permease (TSUP) (TC 2.A.102) family.</text>
</comment>
<dbReference type="InterPro" id="IPR002781">
    <property type="entry name" value="TM_pro_TauE-like"/>
</dbReference>
<dbReference type="Pfam" id="PF01925">
    <property type="entry name" value="TauE"/>
    <property type="match status" value="1"/>
</dbReference>
<feature type="transmembrane region" description="Helical" evidence="6">
    <location>
        <begin position="7"/>
        <end position="31"/>
    </location>
</feature>
<dbReference type="PANTHER" id="PTHR43701:SF2">
    <property type="entry name" value="MEMBRANE TRANSPORTER PROTEIN YJNA-RELATED"/>
    <property type="match status" value="1"/>
</dbReference>
<protein>
    <recommendedName>
        <fullName evidence="6">Probable membrane transporter protein</fullName>
    </recommendedName>
</protein>
<dbReference type="PANTHER" id="PTHR43701">
    <property type="entry name" value="MEMBRANE TRANSPORTER PROTEIN MJ0441-RELATED"/>
    <property type="match status" value="1"/>
</dbReference>
<dbReference type="RefSeq" id="WP_284679423.1">
    <property type="nucleotide sequence ID" value="NZ_CP060096.1"/>
</dbReference>
<evidence type="ECO:0000256" key="4">
    <source>
        <dbReference type="ARBA" id="ARBA00022989"/>
    </source>
</evidence>
<evidence type="ECO:0000256" key="3">
    <source>
        <dbReference type="ARBA" id="ARBA00022692"/>
    </source>
</evidence>
<comment type="subcellular location">
    <subcellularLocation>
        <location evidence="6">Cell membrane</location>
        <topology evidence="6">Multi-pass membrane protein</topology>
    </subcellularLocation>
    <subcellularLocation>
        <location evidence="1">Membrane</location>
        <topology evidence="1">Multi-pass membrane protein</topology>
    </subcellularLocation>
</comment>
<organism evidence="7 8">
    <name type="scientific">Aceticella autotrophica</name>
    <dbReference type="NCBI Taxonomy" id="2755338"/>
    <lineage>
        <taxon>Bacteria</taxon>
        <taxon>Bacillati</taxon>
        <taxon>Bacillota</taxon>
        <taxon>Clostridia</taxon>
        <taxon>Thermoanaerobacterales</taxon>
        <taxon>Thermoanaerobacteraceae</taxon>
        <taxon>Aceticella</taxon>
    </lineage>
</organism>
<dbReference type="KEGG" id="aaut:ACETAC_07525"/>
<evidence type="ECO:0000313" key="8">
    <source>
        <dbReference type="Proteomes" id="UP000671913"/>
    </source>
</evidence>
<gene>
    <name evidence="7" type="ORF">ACETAC_07525</name>
</gene>
<dbReference type="EMBL" id="CP060096">
    <property type="protein sequence ID" value="QSZ26741.1"/>
    <property type="molecule type" value="Genomic_DNA"/>
</dbReference>
<feature type="transmembrane region" description="Helical" evidence="6">
    <location>
        <begin position="37"/>
        <end position="56"/>
    </location>
</feature>
<sequence length="117" mass="12649">MKNIIIGLLSGIISGMGIGGGTLLIPLLTIFQGIEQHVAQGANLLSFVPTAFIALIYHIKNKNIKTDIILYIIISGLIGSFIGSFISVLINSTLLKKMFAAFLLLMGIYELLSKEKK</sequence>
<dbReference type="GO" id="GO:0005886">
    <property type="term" value="C:plasma membrane"/>
    <property type="evidence" value="ECO:0007669"/>
    <property type="project" value="UniProtKB-SubCell"/>
</dbReference>
<name>A0A975G9Y6_9THEO</name>
<keyword evidence="3 6" id="KW-0812">Transmembrane</keyword>
<evidence type="ECO:0000256" key="5">
    <source>
        <dbReference type="ARBA" id="ARBA00023136"/>
    </source>
</evidence>